<sequence length="80" mass="9168">MAKEKSSRLSSYWFKGQLKIERNKSTFSRIRRVVRGRGRNEEKKQRGKLRYLSAMAISGGNESGVLGSSSEDWGSARWNE</sequence>
<reference evidence="2 3" key="1">
    <citation type="submission" date="2024-04" db="EMBL/GenBank/DDBJ databases">
        <authorList>
            <person name="Fracassetti M."/>
        </authorList>
    </citation>
    <scope>NUCLEOTIDE SEQUENCE [LARGE SCALE GENOMIC DNA]</scope>
</reference>
<evidence type="ECO:0000313" key="3">
    <source>
        <dbReference type="Proteomes" id="UP001497516"/>
    </source>
</evidence>
<name>A0AAV2ETC5_9ROSI</name>
<feature type="region of interest" description="Disordered" evidence="1">
    <location>
        <begin position="60"/>
        <end position="80"/>
    </location>
</feature>
<dbReference type="EMBL" id="OZ034818">
    <property type="protein sequence ID" value="CAL1389002.1"/>
    <property type="molecule type" value="Genomic_DNA"/>
</dbReference>
<evidence type="ECO:0000256" key="1">
    <source>
        <dbReference type="SAM" id="MobiDB-lite"/>
    </source>
</evidence>
<proteinExistence type="predicted"/>
<accession>A0AAV2ETC5</accession>
<dbReference type="AlphaFoldDB" id="A0AAV2ETC5"/>
<keyword evidence="3" id="KW-1185">Reference proteome</keyword>
<protein>
    <submittedName>
        <fullName evidence="2">Uncharacterized protein</fullName>
    </submittedName>
</protein>
<dbReference type="Proteomes" id="UP001497516">
    <property type="component" value="Chromosome 5"/>
</dbReference>
<evidence type="ECO:0000313" key="2">
    <source>
        <dbReference type="EMBL" id="CAL1389002.1"/>
    </source>
</evidence>
<organism evidence="2 3">
    <name type="scientific">Linum trigynum</name>
    <dbReference type="NCBI Taxonomy" id="586398"/>
    <lineage>
        <taxon>Eukaryota</taxon>
        <taxon>Viridiplantae</taxon>
        <taxon>Streptophyta</taxon>
        <taxon>Embryophyta</taxon>
        <taxon>Tracheophyta</taxon>
        <taxon>Spermatophyta</taxon>
        <taxon>Magnoliopsida</taxon>
        <taxon>eudicotyledons</taxon>
        <taxon>Gunneridae</taxon>
        <taxon>Pentapetalae</taxon>
        <taxon>rosids</taxon>
        <taxon>fabids</taxon>
        <taxon>Malpighiales</taxon>
        <taxon>Linaceae</taxon>
        <taxon>Linum</taxon>
    </lineage>
</organism>
<gene>
    <name evidence="2" type="ORF">LTRI10_LOCUS29892</name>
</gene>